<feature type="compositionally biased region" description="Low complexity" evidence="1">
    <location>
        <begin position="219"/>
        <end position="234"/>
    </location>
</feature>
<evidence type="ECO:0000256" key="1">
    <source>
        <dbReference type="SAM" id="MobiDB-lite"/>
    </source>
</evidence>
<feature type="region of interest" description="Disordered" evidence="1">
    <location>
        <begin position="447"/>
        <end position="540"/>
    </location>
</feature>
<accession>A0ABN9UAF0</accession>
<comment type="caution">
    <text evidence="2">The sequence shown here is derived from an EMBL/GenBank/DDBJ whole genome shotgun (WGS) entry which is preliminary data.</text>
</comment>
<keyword evidence="3" id="KW-1185">Reference proteome</keyword>
<name>A0ABN9UAF0_9DINO</name>
<feature type="region of interest" description="Disordered" evidence="1">
    <location>
        <begin position="211"/>
        <end position="256"/>
    </location>
</feature>
<sequence length="783" mass="83171">MDKLMTLPSATPATKHRAVGSAGMDQDVRELAINTAKSVVGIDSSNRRIQGVLGQVALVDEHHPYLEPIKKGAKAYEQEKQATTTSEERSQLVPSHVRAWIELVNCVRADKSVPDKKKTALIAYHTSQSDINAVGAHVITCFQKKCYRQKAWGDKDRFKIELLVIPEVRTVATEIMNAIALKPEVEIEKGAAEFAQNSVLQLAAIEAAEHVESDDQRAAEQAASGQQQAAQQEAEPGHPVPGDCGGPCSTPRARERPRAGKLPALALMKKAGGQQLVGQAPRGSLERRIQLLDELKLWHRCGRSSGTGAAGGRAANPLCGGRPVAHRSAEHGGKMSSRKAPTQLYSNLSPEQQAKFQDVVVEQLKTLIGGHRELSVLAEYIAVMLQSSRPPEQIESELEAFLQEQSKPFTAWLCKELSKLTGGGKASSSRAADAKGEALLLRAVQDARQGAAAEPEVGKRSRREKRPKEGAAAAEAAAPVRERRRASSGGVGAAAAAAAANVAEQPAGRHRGEARSRSRQRRRREAQREAAAGSGAAASRKALLTPNVQFLRDAYHSKVDAQAAEPPPPPDSRWTFRADASAPGAEPPRTAPEGLAPAGYALAPGAPAVPAAAPAPQVTVVRNKFFPAKKWKVARKDTVVRATEHLDSEKVQLLQVGEIVEQVAPAFKLNSGIVRIQIRHPSSPQFPNPIGWVTQDATAAGGPRFLVPGPEPMVKSGWRPPAAAPAWGEDPSAGWWPPAKGKGRGKGAPAPAARPAAAGGRGGGQTFSNLTWTPKPDEAAPAG</sequence>
<dbReference type="EMBL" id="CAUYUJ010015617">
    <property type="protein sequence ID" value="CAK0856257.1"/>
    <property type="molecule type" value="Genomic_DNA"/>
</dbReference>
<feature type="region of interest" description="Disordered" evidence="1">
    <location>
        <begin position="718"/>
        <end position="783"/>
    </location>
</feature>
<organism evidence="2 3">
    <name type="scientific">Prorocentrum cordatum</name>
    <dbReference type="NCBI Taxonomy" id="2364126"/>
    <lineage>
        <taxon>Eukaryota</taxon>
        <taxon>Sar</taxon>
        <taxon>Alveolata</taxon>
        <taxon>Dinophyceae</taxon>
        <taxon>Prorocentrales</taxon>
        <taxon>Prorocentraceae</taxon>
        <taxon>Prorocentrum</taxon>
    </lineage>
</organism>
<feature type="compositionally biased region" description="Low complexity" evidence="1">
    <location>
        <begin position="529"/>
        <end position="540"/>
    </location>
</feature>
<feature type="compositionally biased region" description="Low complexity" evidence="1">
    <location>
        <begin position="747"/>
        <end position="758"/>
    </location>
</feature>
<reference evidence="2" key="1">
    <citation type="submission" date="2023-10" db="EMBL/GenBank/DDBJ databases">
        <authorList>
            <person name="Chen Y."/>
            <person name="Shah S."/>
            <person name="Dougan E. K."/>
            <person name="Thang M."/>
            <person name="Chan C."/>
        </authorList>
    </citation>
    <scope>NUCLEOTIDE SEQUENCE [LARGE SCALE GENOMIC DNA]</scope>
</reference>
<feature type="region of interest" description="Disordered" evidence="1">
    <location>
        <begin position="560"/>
        <end position="598"/>
    </location>
</feature>
<feature type="compositionally biased region" description="Low complexity" evidence="1">
    <location>
        <begin position="470"/>
        <end position="479"/>
    </location>
</feature>
<evidence type="ECO:0000313" key="2">
    <source>
        <dbReference type="EMBL" id="CAK0856257.1"/>
    </source>
</evidence>
<proteinExistence type="predicted"/>
<dbReference type="InterPro" id="IPR043094">
    <property type="entry name" value="Nab2/ZC3H14_N_sf"/>
</dbReference>
<evidence type="ECO:0008006" key="4">
    <source>
        <dbReference type="Google" id="ProtNLM"/>
    </source>
</evidence>
<dbReference type="Gene3D" id="1.10.340.40">
    <property type="entry name" value="Nuclear abundant poly(A) RNA-bind protein 2, N-terminal domain"/>
    <property type="match status" value="1"/>
</dbReference>
<protein>
    <recommendedName>
        <fullName evidence="4">PWI domain-containing protein</fullName>
    </recommendedName>
</protein>
<feature type="region of interest" description="Disordered" evidence="1">
    <location>
        <begin position="1"/>
        <end position="22"/>
    </location>
</feature>
<evidence type="ECO:0000313" key="3">
    <source>
        <dbReference type="Proteomes" id="UP001189429"/>
    </source>
</evidence>
<gene>
    <name evidence="2" type="ORF">PCOR1329_LOCUS46702</name>
</gene>
<dbReference type="Proteomes" id="UP001189429">
    <property type="component" value="Unassembled WGS sequence"/>
</dbReference>
<feature type="compositionally biased region" description="Low complexity" evidence="1">
    <location>
        <begin position="493"/>
        <end position="503"/>
    </location>
</feature>